<protein>
    <recommendedName>
        <fullName evidence="4">Lipoprotein</fullName>
    </recommendedName>
</protein>
<evidence type="ECO:0000313" key="2">
    <source>
        <dbReference type="EMBL" id="MBO3086534.1"/>
    </source>
</evidence>
<reference evidence="2 3" key="1">
    <citation type="submission" date="2021-03" db="EMBL/GenBank/DDBJ databases">
        <title>novel species in genus Cellulomonas.</title>
        <authorList>
            <person name="Zhang G."/>
        </authorList>
    </citation>
    <scope>NUCLEOTIDE SEQUENCE [LARGE SCALE GENOMIC DNA]</scope>
    <source>
        <strain evidence="3">zg-ZUI188</strain>
    </source>
</reference>
<evidence type="ECO:0000313" key="3">
    <source>
        <dbReference type="Proteomes" id="UP000678317"/>
    </source>
</evidence>
<evidence type="ECO:0000256" key="1">
    <source>
        <dbReference type="SAM" id="MobiDB-lite"/>
    </source>
</evidence>
<organism evidence="2 3">
    <name type="scientific">Cellulomonas fengjieae</name>
    <dbReference type="NCBI Taxonomy" id="2819978"/>
    <lineage>
        <taxon>Bacteria</taxon>
        <taxon>Bacillati</taxon>
        <taxon>Actinomycetota</taxon>
        <taxon>Actinomycetes</taxon>
        <taxon>Micrococcales</taxon>
        <taxon>Cellulomonadaceae</taxon>
        <taxon>Cellulomonas</taxon>
    </lineage>
</organism>
<dbReference type="EMBL" id="JAGFBM010000010">
    <property type="protein sequence ID" value="MBO3086534.1"/>
    <property type="molecule type" value="Genomic_DNA"/>
</dbReference>
<gene>
    <name evidence="2" type="ORF">J4035_17960</name>
</gene>
<keyword evidence="3" id="KW-1185">Reference proteome</keyword>
<dbReference type="Proteomes" id="UP000678317">
    <property type="component" value="Unassembled WGS sequence"/>
</dbReference>
<comment type="caution">
    <text evidence="2">The sequence shown here is derived from an EMBL/GenBank/DDBJ whole genome shotgun (WGS) entry which is preliminary data.</text>
</comment>
<name>A0ABS3SM21_9CELL</name>
<accession>A0ABS3SM21</accession>
<sequence length="180" mass="18354">MALTTTAGLAGCAGQPGAAAVVDGTAIPTADVGVALTELMPYFEGVTTTNVLAVLVQEPTVVELAEENGVGVSDQDAHDLLDQVVEQKVAGLTATFSEPSVAVARYSIAFTNLQGLPEAAEVGEEIESRLQALDVEINPRFGSIEDGNQVVAPVPVPWLVGPQAPAPSDEATPEPAPSAP</sequence>
<dbReference type="RefSeq" id="WP_208290509.1">
    <property type="nucleotide sequence ID" value="NZ_CP074404.1"/>
</dbReference>
<proteinExistence type="predicted"/>
<evidence type="ECO:0008006" key="4">
    <source>
        <dbReference type="Google" id="ProtNLM"/>
    </source>
</evidence>
<feature type="region of interest" description="Disordered" evidence="1">
    <location>
        <begin position="160"/>
        <end position="180"/>
    </location>
</feature>